<dbReference type="EMBL" id="JBEWSZ010000010">
    <property type="protein sequence ID" value="MET2832466.1"/>
    <property type="molecule type" value="Genomic_DNA"/>
</dbReference>
<accession>A0ABV2DQW1</accession>
<organism evidence="1 2">
    <name type="scientific">Mesorhizobium shangrilense</name>
    <dbReference type="NCBI Taxonomy" id="460060"/>
    <lineage>
        <taxon>Bacteria</taxon>
        <taxon>Pseudomonadati</taxon>
        <taxon>Pseudomonadota</taxon>
        <taxon>Alphaproteobacteria</taxon>
        <taxon>Hyphomicrobiales</taxon>
        <taxon>Phyllobacteriaceae</taxon>
        <taxon>Mesorhizobium</taxon>
    </lineage>
</organism>
<keyword evidence="2" id="KW-1185">Reference proteome</keyword>
<name>A0ABV2DQW1_9HYPH</name>
<sequence>MDIGFAIHTQWMLAAYAQSAGHDPPFSSRLKKGWGEKERATLRRIERLNRQMPLKARENRSAGL</sequence>
<dbReference type="RefSeq" id="WP_354464689.1">
    <property type="nucleotide sequence ID" value="NZ_JBEWSZ010000010.1"/>
</dbReference>
<protein>
    <submittedName>
        <fullName evidence="1">Uncharacterized protein</fullName>
    </submittedName>
</protein>
<dbReference type="Proteomes" id="UP001548832">
    <property type="component" value="Unassembled WGS sequence"/>
</dbReference>
<evidence type="ECO:0000313" key="2">
    <source>
        <dbReference type="Proteomes" id="UP001548832"/>
    </source>
</evidence>
<comment type="caution">
    <text evidence="1">The sequence shown here is derived from an EMBL/GenBank/DDBJ whole genome shotgun (WGS) entry which is preliminary data.</text>
</comment>
<reference evidence="1 2" key="1">
    <citation type="submission" date="2024-06" db="EMBL/GenBank/DDBJ databases">
        <authorList>
            <person name="Kim D.-U."/>
        </authorList>
    </citation>
    <scope>NUCLEOTIDE SEQUENCE [LARGE SCALE GENOMIC DNA]</scope>
    <source>
        <strain evidence="1 2">KACC15460</strain>
    </source>
</reference>
<evidence type="ECO:0000313" key="1">
    <source>
        <dbReference type="EMBL" id="MET2832466.1"/>
    </source>
</evidence>
<gene>
    <name evidence="1" type="ORF">ABVQ20_36565</name>
</gene>
<proteinExistence type="predicted"/>